<organism evidence="2 3">
    <name type="scientific">Coemansia spiralis</name>
    <dbReference type="NCBI Taxonomy" id="417178"/>
    <lineage>
        <taxon>Eukaryota</taxon>
        <taxon>Fungi</taxon>
        <taxon>Fungi incertae sedis</taxon>
        <taxon>Zoopagomycota</taxon>
        <taxon>Kickxellomycotina</taxon>
        <taxon>Kickxellomycetes</taxon>
        <taxon>Kickxellales</taxon>
        <taxon>Kickxellaceae</taxon>
        <taxon>Coemansia</taxon>
    </lineage>
</organism>
<dbReference type="AlphaFoldDB" id="A0A9W8GI68"/>
<name>A0A9W8GI68_9FUNG</name>
<dbReference type="Proteomes" id="UP001151516">
    <property type="component" value="Unassembled WGS sequence"/>
</dbReference>
<comment type="caution">
    <text evidence="2">The sequence shown here is derived from an EMBL/GenBank/DDBJ whole genome shotgun (WGS) entry which is preliminary data.</text>
</comment>
<protein>
    <submittedName>
        <fullName evidence="2">Uncharacterized protein</fullName>
    </submittedName>
</protein>
<dbReference type="EMBL" id="JANBTX010000130">
    <property type="protein sequence ID" value="KAJ2685898.1"/>
    <property type="molecule type" value="Genomic_DNA"/>
</dbReference>
<keyword evidence="3" id="KW-1185">Reference proteome</keyword>
<sequence>MIPCKKKAVYISFGRLAAHIRRVHLANIVKSFESIINESIIGEEILDISELASNKIYCLVLEDNPMATTAHFRLDDGTGLNEDDDEEEDGEEVTYVYV</sequence>
<proteinExistence type="predicted"/>
<accession>A0A9W8GI68</accession>
<feature type="compositionally biased region" description="Acidic residues" evidence="1">
    <location>
        <begin position="81"/>
        <end position="92"/>
    </location>
</feature>
<evidence type="ECO:0000313" key="2">
    <source>
        <dbReference type="EMBL" id="KAJ2685898.1"/>
    </source>
</evidence>
<reference evidence="2" key="1">
    <citation type="submission" date="2022-07" db="EMBL/GenBank/DDBJ databases">
        <title>Phylogenomic reconstructions and comparative analyses of Kickxellomycotina fungi.</title>
        <authorList>
            <person name="Reynolds N.K."/>
            <person name="Stajich J.E."/>
            <person name="Barry K."/>
            <person name="Grigoriev I.V."/>
            <person name="Crous P."/>
            <person name="Smith M.E."/>
        </authorList>
    </citation>
    <scope>NUCLEOTIDE SEQUENCE</scope>
    <source>
        <strain evidence="2">CBS 109367</strain>
    </source>
</reference>
<evidence type="ECO:0000256" key="1">
    <source>
        <dbReference type="SAM" id="MobiDB-lite"/>
    </source>
</evidence>
<gene>
    <name evidence="2" type="ORF">IWW39_003978</name>
</gene>
<evidence type="ECO:0000313" key="3">
    <source>
        <dbReference type="Proteomes" id="UP001151516"/>
    </source>
</evidence>
<feature type="region of interest" description="Disordered" evidence="1">
    <location>
        <begin position="75"/>
        <end position="98"/>
    </location>
</feature>